<dbReference type="InterPro" id="IPR046537">
    <property type="entry name" value="DUF6602"/>
</dbReference>
<organism evidence="2 3">
    <name type="scientific">Dyella psychrodurans</name>
    <dbReference type="NCBI Taxonomy" id="1927960"/>
    <lineage>
        <taxon>Bacteria</taxon>
        <taxon>Pseudomonadati</taxon>
        <taxon>Pseudomonadota</taxon>
        <taxon>Gammaproteobacteria</taxon>
        <taxon>Lysobacterales</taxon>
        <taxon>Rhodanobacteraceae</taxon>
        <taxon>Dyella</taxon>
    </lineage>
</organism>
<name>A0A370WY38_9GAMM</name>
<dbReference type="RefSeq" id="WP_115479504.1">
    <property type="nucleotide sequence ID" value="NZ_QRBF01000008.1"/>
</dbReference>
<proteinExistence type="predicted"/>
<feature type="domain" description="DUF6602" evidence="1">
    <location>
        <begin position="21"/>
        <end position="118"/>
    </location>
</feature>
<keyword evidence="3" id="KW-1185">Reference proteome</keyword>
<protein>
    <recommendedName>
        <fullName evidence="1">DUF6602 domain-containing protein</fullName>
    </recommendedName>
</protein>
<sequence length="270" mass="29736">MQFELKAAKMLASISAGRALHRSGNIKASGSPLEESLRALLEESLPSTSKVASGYFYGADSQCSPEVDVLIYEDKEAFRLDPAAQDQHYVPYTCVSIIGQVKNSADDLPGAIKQIQKCKVAWLEMRAKLHSAGVSSGQPHQEDPLSFIVCGECADTQFERLSSTLAAAGSPFADYILLLDRGLIIAGDLDYFEFDNPTIDFLQYRNVNRYQLCRPDGPDDAKAGLGLLWLYFALVAKLNLDGGNNLRYQTFCRQIATLYPLRPIAELLSK</sequence>
<evidence type="ECO:0000313" key="3">
    <source>
        <dbReference type="Proteomes" id="UP000255334"/>
    </source>
</evidence>
<comment type="caution">
    <text evidence="2">The sequence shown here is derived from an EMBL/GenBank/DDBJ whole genome shotgun (WGS) entry which is preliminary data.</text>
</comment>
<accession>A0A370WY38</accession>
<dbReference type="Pfam" id="PF20247">
    <property type="entry name" value="DUF6602"/>
    <property type="match status" value="1"/>
</dbReference>
<dbReference type="Proteomes" id="UP000255334">
    <property type="component" value="Unassembled WGS sequence"/>
</dbReference>
<evidence type="ECO:0000259" key="1">
    <source>
        <dbReference type="Pfam" id="PF20247"/>
    </source>
</evidence>
<gene>
    <name evidence="2" type="ORF">DWU99_18155</name>
</gene>
<dbReference type="EMBL" id="QRBF01000008">
    <property type="protein sequence ID" value="RDS80976.1"/>
    <property type="molecule type" value="Genomic_DNA"/>
</dbReference>
<dbReference type="AlphaFoldDB" id="A0A370WY38"/>
<reference evidence="2 3" key="1">
    <citation type="submission" date="2018-07" db="EMBL/GenBank/DDBJ databases">
        <title>Dyella monticola sp. nov. and Dyella psychrodurans sp. nov. isolated from monsoon evergreen broad-leaved forest soil of Dinghu Mountain, China.</title>
        <authorList>
            <person name="Gao Z."/>
            <person name="Qiu L."/>
        </authorList>
    </citation>
    <scope>NUCLEOTIDE SEQUENCE [LARGE SCALE GENOMIC DNA]</scope>
    <source>
        <strain evidence="2 3">4MSK11</strain>
    </source>
</reference>
<evidence type="ECO:0000313" key="2">
    <source>
        <dbReference type="EMBL" id="RDS80976.1"/>
    </source>
</evidence>
<dbReference type="OrthoDB" id="9255543at2"/>